<reference evidence="4" key="2">
    <citation type="submission" date="2017-02" db="UniProtKB">
        <authorList>
            <consortium name="WormBaseParasite"/>
        </authorList>
    </citation>
    <scope>IDENTIFICATION</scope>
</reference>
<dbReference type="AlphaFoldDB" id="A0A0K0DJM8"/>
<sequence length="128" mass="13568">MGDSSSSTGEKRAHDMSLEGVENLPVEHDSKATTGERSEYVVVADSSGEAMELPTAPDNTLFMTTLQSSYPGATGMKFKNPKTGALRAVAVDASGTKLLPPSDGWDDKVFTVITSNARSERGTMSLRP</sequence>
<evidence type="ECO:0000313" key="3">
    <source>
        <dbReference type="Proteomes" id="UP000035642"/>
    </source>
</evidence>
<evidence type="ECO:0000259" key="2">
    <source>
        <dbReference type="Pfam" id="PF18694"/>
    </source>
</evidence>
<organism evidence="3 4">
    <name type="scientific">Angiostrongylus cantonensis</name>
    <name type="common">Rat lungworm</name>
    <dbReference type="NCBI Taxonomy" id="6313"/>
    <lineage>
        <taxon>Eukaryota</taxon>
        <taxon>Metazoa</taxon>
        <taxon>Ecdysozoa</taxon>
        <taxon>Nematoda</taxon>
        <taxon>Chromadorea</taxon>
        <taxon>Rhabditida</taxon>
        <taxon>Rhabditina</taxon>
        <taxon>Rhabditomorpha</taxon>
        <taxon>Strongyloidea</taxon>
        <taxon>Metastrongylidae</taxon>
        <taxon>Angiostrongylus</taxon>
    </lineage>
</organism>
<evidence type="ECO:0000256" key="1">
    <source>
        <dbReference type="SAM" id="MobiDB-lite"/>
    </source>
</evidence>
<dbReference type="Proteomes" id="UP000035642">
    <property type="component" value="Unassembled WGS sequence"/>
</dbReference>
<dbReference type="STRING" id="6313.A0A0K0DJM8"/>
<evidence type="ECO:0000313" key="4">
    <source>
        <dbReference type="WBParaSite" id="ACAC_0001162601-mRNA-1"/>
    </source>
</evidence>
<dbReference type="CDD" id="cd19609">
    <property type="entry name" value="NTD_TDP-43"/>
    <property type="match status" value="1"/>
</dbReference>
<reference evidence="3" key="1">
    <citation type="submission" date="2012-09" db="EMBL/GenBank/DDBJ databases">
        <authorList>
            <person name="Martin A.A."/>
        </authorList>
    </citation>
    <scope>NUCLEOTIDE SEQUENCE</scope>
</reference>
<name>A0A0K0DJM8_ANGCA</name>
<protein>
    <submittedName>
        <fullName evidence="4">TDP43_N domain-containing protein</fullName>
    </submittedName>
</protein>
<feature type="region of interest" description="Disordered" evidence="1">
    <location>
        <begin position="1"/>
        <end position="38"/>
    </location>
</feature>
<proteinExistence type="predicted"/>
<keyword evidence="3" id="KW-1185">Reference proteome</keyword>
<dbReference type="InterPro" id="IPR041105">
    <property type="entry name" value="TDP-43_N"/>
</dbReference>
<accession>A0A0K0DJM8</accession>
<feature type="domain" description="TAR DNA-binding protein 43 N-terminal" evidence="2">
    <location>
        <begin position="40"/>
        <end position="113"/>
    </location>
</feature>
<feature type="compositionally biased region" description="Basic and acidic residues" evidence="1">
    <location>
        <begin position="25"/>
        <end position="38"/>
    </location>
</feature>
<dbReference type="WBParaSite" id="ACAC_0001162601-mRNA-1">
    <property type="protein sequence ID" value="ACAC_0001162601-mRNA-1"/>
    <property type="gene ID" value="ACAC_0001162601"/>
</dbReference>
<dbReference type="Pfam" id="PF18694">
    <property type="entry name" value="TDP-43_N"/>
    <property type="match status" value="1"/>
</dbReference>